<dbReference type="GO" id="GO:0005634">
    <property type="term" value="C:nucleus"/>
    <property type="evidence" value="ECO:0007669"/>
    <property type="project" value="UniProtKB-SubCell"/>
</dbReference>
<dbReference type="InterPro" id="IPR050717">
    <property type="entry name" value="C2H2-ZF_Transcription_Reg"/>
</dbReference>
<keyword evidence="6" id="KW-0805">Transcription regulation</keyword>
<feature type="domain" description="C2H2-type" evidence="12">
    <location>
        <begin position="200"/>
        <end position="227"/>
    </location>
</feature>
<organism evidence="13 14">
    <name type="scientific">Neogobius melanostomus</name>
    <name type="common">round goby</name>
    <dbReference type="NCBI Taxonomy" id="47308"/>
    <lineage>
        <taxon>Eukaryota</taxon>
        <taxon>Metazoa</taxon>
        <taxon>Chordata</taxon>
        <taxon>Craniata</taxon>
        <taxon>Vertebrata</taxon>
        <taxon>Euteleostomi</taxon>
        <taxon>Actinopterygii</taxon>
        <taxon>Neopterygii</taxon>
        <taxon>Teleostei</taxon>
        <taxon>Neoteleostei</taxon>
        <taxon>Acanthomorphata</taxon>
        <taxon>Gobiaria</taxon>
        <taxon>Gobiiformes</taxon>
        <taxon>Gobioidei</taxon>
        <taxon>Gobiidae</taxon>
        <taxon>Benthophilinae</taxon>
        <taxon>Neogobiini</taxon>
        <taxon>Neogobius</taxon>
    </lineage>
</organism>
<evidence type="ECO:0000256" key="7">
    <source>
        <dbReference type="ARBA" id="ARBA00023125"/>
    </source>
</evidence>
<keyword evidence="7" id="KW-0238">DNA-binding</keyword>
<dbReference type="GO" id="GO:0045893">
    <property type="term" value="P:positive regulation of DNA-templated transcription"/>
    <property type="evidence" value="ECO:0007669"/>
    <property type="project" value="UniProtKB-ARBA"/>
</dbReference>
<dbReference type="Pfam" id="PF00096">
    <property type="entry name" value="zf-C2H2"/>
    <property type="match status" value="2"/>
</dbReference>
<keyword evidence="2" id="KW-0479">Metal-binding</keyword>
<evidence type="ECO:0000256" key="10">
    <source>
        <dbReference type="PROSITE-ProRule" id="PRU00042"/>
    </source>
</evidence>
<dbReference type="GO" id="GO:0008270">
    <property type="term" value="F:zinc ion binding"/>
    <property type="evidence" value="ECO:0007669"/>
    <property type="project" value="UniProtKB-KW"/>
</dbReference>
<feature type="region of interest" description="Disordered" evidence="11">
    <location>
        <begin position="88"/>
        <end position="119"/>
    </location>
</feature>
<dbReference type="PANTHER" id="PTHR14196:SF12">
    <property type="entry name" value="ZINC FINGER PROTEIN 208-LIKE"/>
    <property type="match status" value="1"/>
</dbReference>
<dbReference type="PROSITE" id="PS00028">
    <property type="entry name" value="ZINC_FINGER_C2H2_1"/>
    <property type="match status" value="3"/>
</dbReference>
<dbReference type="GO" id="GO:0005694">
    <property type="term" value="C:chromosome"/>
    <property type="evidence" value="ECO:0007669"/>
    <property type="project" value="UniProtKB-ARBA"/>
</dbReference>
<dbReference type="GO" id="GO:0000977">
    <property type="term" value="F:RNA polymerase II transcription regulatory region sequence-specific DNA binding"/>
    <property type="evidence" value="ECO:0007669"/>
    <property type="project" value="TreeGrafter"/>
</dbReference>
<proteinExistence type="predicted"/>
<keyword evidence="9" id="KW-0539">Nucleus</keyword>
<accession>A0A8C6TWV9</accession>
<comment type="subcellular location">
    <subcellularLocation>
        <location evidence="1">Nucleus</location>
    </subcellularLocation>
</comment>
<reference evidence="13" key="2">
    <citation type="submission" date="2025-09" db="UniProtKB">
        <authorList>
            <consortium name="Ensembl"/>
        </authorList>
    </citation>
    <scope>IDENTIFICATION</scope>
</reference>
<dbReference type="Gene3D" id="3.30.160.60">
    <property type="entry name" value="Classic Zinc Finger"/>
    <property type="match status" value="3"/>
</dbReference>
<dbReference type="PROSITE" id="PS50157">
    <property type="entry name" value="ZINC_FINGER_C2H2_2"/>
    <property type="match status" value="3"/>
</dbReference>
<dbReference type="FunFam" id="3.30.160.60:FF:000100">
    <property type="entry name" value="Zinc finger 45-like"/>
    <property type="match status" value="1"/>
</dbReference>
<reference evidence="13" key="1">
    <citation type="submission" date="2025-08" db="UniProtKB">
        <authorList>
            <consortium name="Ensembl"/>
        </authorList>
    </citation>
    <scope>IDENTIFICATION</scope>
</reference>
<evidence type="ECO:0000256" key="6">
    <source>
        <dbReference type="ARBA" id="ARBA00023015"/>
    </source>
</evidence>
<feature type="domain" description="C2H2-type" evidence="12">
    <location>
        <begin position="228"/>
        <end position="251"/>
    </location>
</feature>
<feature type="region of interest" description="Disordered" evidence="11">
    <location>
        <begin position="303"/>
        <end position="333"/>
    </location>
</feature>
<sequence>MSKRSQTLRALVTERLTAAAEEIFELVERTIAEYEEELCRSKEENQRRQQLLDQVLNSQTELRHEGVEINFPLQKNTEPGLNLQNASTVEQTVNSSDTDNDEDWEPPASTSTAQMETEADGDHYNQLQIKDSSPAAHNSALFTKYKSAAAEPSAAVRDGHVSAAASDGKKKHECPFCKKSFLSRQSLEIHIRVHTGEKPYCCSICKKTFTQKQHLKEHMRIHTGERPYCCSVCGKTFSRSFTLKVHKTKVHNVRSVRERMCVQPSPAAALMETEADADHYHPVQMREPGPAARSSSLFFSYTSDTAPIKEEPEEPSIKQEEEQLPEYSSTHFL</sequence>
<evidence type="ECO:0000256" key="1">
    <source>
        <dbReference type="ARBA" id="ARBA00004123"/>
    </source>
</evidence>
<keyword evidence="4 10" id="KW-0863">Zinc-finger</keyword>
<feature type="compositionally biased region" description="Basic and acidic residues" evidence="11">
    <location>
        <begin position="307"/>
        <end position="321"/>
    </location>
</feature>
<keyword evidence="5" id="KW-0862">Zinc</keyword>
<dbReference type="GO" id="GO:0000981">
    <property type="term" value="F:DNA-binding transcription factor activity, RNA polymerase II-specific"/>
    <property type="evidence" value="ECO:0007669"/>
    <property type="project" value="TreeGrafter"/>
</dbReference>
<dbReference type="AlphaFoldDB" id="A0A8C6TWV9"/>
<dbReference type="Ensembl" id="ENSNMLT00000029528.1">
    <property type="protein sequence ID" value="ENSNMLP00000026421.1"/>
    <property type="gene ID" value="ENSNMLG00000016854.1"/>
</dbReference>
<evidence type="ECO:0000256" key="4">
    <source>
        <dbReference type="ARBA" id="ARBA00022771"/>
    </source>
</evidence>
<feature type="compositionally biased region" description="Polar residues" evidence="11">
    <location>
        <begin position="88"/>
        <end position="97"/>
    </location>
</feature>
<evidence type="ECO:0000313" key="14">
    <source>
        <dbReference type="Proteomes" id="UP000694523"/>
    </source>
</evidence>
<evidence type="ECO:0000259" key="12">
    <source>
        <dbReference type="PROSITE" id="PS50157"/>
    </source>
</evidence>
<evidence type="ECO:0000313" key="13">
    <source>
        <dbReference type="Ensembl" id="ENSNMLP00000026421.1"/>
    </source>
</evidence>
<protein>
    <recommendedName>
        <fullName evidence="12">C2H2-type domain-containing protein</fullName>
    </recommendedName>
</protein>
<dbReference type="InterPro" id="IPR036236">
    <property type="entry name" value="Znf_C2H2_sf"/>
</dbReference>
<feature type="domain" description="C2H2-type" evidence="12">
    <location>
        <begin position="172"/>
        <end position="199"/>
    </location>
</feature>
<dbReference type="Proteomes" id="UP000694523">
    <property type="component" value="Unplaced"/>
</dbReference>
<keyword evidence="14" id="KW-1185">Reference proteome</keyword>
<dbReference type="Pfam" id="PF13894">
    <property type="entry name" value="zf-C2H2_4"/>
    <property type="match status" value="1"/>
</dbReference>
<evidence type="ECO:0000256" key="3">
    <source>
        <dbReference type="ARBA" id="ARBA00022737"/>
    </source>
</evidence>
<evidence type="ECO:0000256" key="2">
    <source>
        <dbReference type="ARBA" id="ARBA00022723"/>
    </source>
</evidence>
<dbReference type="InterPro" id="IPR013087">
    <property type="entry name" value="Znf_C2H2_type"/>
</dbReference>
<dbReference type="PANTHER" id="PTHR14196">
    <property type="entry name" value="ODD-SKIPPED - RELATED"/>
    <property type="match status" value="1"/>
</dbReference>
<name>A0A8C6TWV9_9GOBI</name>
<evidence type="ECO:0000256" key="8">
    <source>
        <dbReference type="ARBA" id="ARBA00023163"/>
    </source>
</evidence>
<dbReference type="SMART" id="SM00355">
    <property type="entry name" value="ZnF_C2H2"/>
    <property type="match status" value="3"/>
</dbReference>
<dbReference type="FunFam" id="3.30.160.60:FF:002716">
    <property type="entry name" value="Zinc finger protein 212"/>
    <property type="match status" value="1"/>
</dbReference>
<evidence type="ECO:0000256" key="9">
    <source>
        <dbReference type="ARBA" id="ARBA00023242"/>
    </source>
</evidence>
<keyword evidence="8" id="KW-0804">Transcription</keyword>
<evidence type="ECO:0000256" key="11">
    <source>
        <dbReference type="SAM" id="MobiDB-lite"/>
    </source>
</evidence>
<dbReference type="SUPFAM" id="SSF57667">
    <property type="entry name" value="beta-beta-alpha zinc fingers"/>
    <property type="match status" value="2"/>
</dbReference>
<evidence type="ECO:0000256" key="5">
    <source>
        <dbReference type="ARBA" id="ARBA00022833"/>
    </source>
</evidence>
<dbReference type="FunFam" id="3.30.160.60:FF:001732">
    <property type="entry name" value="Zgc:162936"/>
    <property type="match status" value="1"/>
</dbReference>
<keyword evidence="3" id="KW-0677">Repeat</keyword>